<reference evidence="1" key="1">
    <citation type="submission" date="2023-04" db="EMBL/GenBank/DDBJ databases">
        <authorList>
            <person name="Vijverberg K."/>
            <person name="Xiong W."/>
            <person name="Schranz E."/>
        </authorList>
    </citation>
    <scope>NUCLEOTIDE SEQUENCE</scope>
</reference>
<accession>A0AA35Z895</accession>
<keyword evidence="2" id="KW-1185">Reference proteome</keyword>
<evidence type="ECO:0000313" key="2">
    <source>
        <dbReference type="Proteomes" id="UP001177003"/>
    </source>
</evidence>
<proteinExistence type="predicted"/>
<gene>
    <name evidence="1" type="ORF">LSALG_LOCUS27078</name>
</gene>
<dbReference type="EMBL" id="OX465081">
    <property type="protein sequence ID" value="CAI9287730.1"/>
    <property type="molecule type" value="Genomic_DNA"/>
</dbReference>
<name>A0AA35Z895_LACSI</name>
<protein>
    <submittedName>
        <fullName evidence="1">Uncharacterized protein</fullName>
    </submittedName>
</protein>
<evidence type="ECO:0000313" key="1">
    <source>
        <dbReference type="EMBL" id="CAI9287730.1"/>
    </source>
</evidence>
<dbReference type="Proteomes" id="UP001177003">
    <property type="component" value="Chromosome 5"/>
</dbReference>
<dbReference type="AlphaFoldDB" id="A0AA35Z895"/>
<sequence length="497" mass="57558">MGTKKLAKKDTTQERKCILVGYYGKCFVKKKEIRERSSQSLKAGLYYTTEKSSIQQFLGLESILGKTSKQKTQHNKEKKRSSDLCVFDGFDDMSRDQLVVKFVTLKSKLQSITLKSNFLPNGFQLTDWFSHGLGGGMKDNWISQRVFGHNQEQQEEITSIQQPNRVAEIKGTNVKEIMTPLVDVVLADFGDIVLMIMVFEGRIDYNIVGVAIAMDLLDLVQKVVIITSKYMHERSNWSSETPNYRMSNQRALNHIQEADFLCRLFLQQSKDTSQQRKEKKKVVRFICQNLETLKSKEGFPTDWFSPWLGIAFGLNQQQQQQMMSIQQTNRAFLSMRMLKVVVGLKGKRVAELIQAIEEEGKVYIKFMSHFFSKFHSFHCHSNGRNLFSHYLGGPHESNLTPASGWLEKESNSTVRHKDFYDIEEMGQNGHQKACLQTKTQHYYTRKERKNINRKHLSTLASWFIGFCYKVRCGFFSSKAKTQHKKEKKRSSDLCVFE</sequence>
<organism evidence="1 2">
    <name type="scientific">Lactuca saligna</name>
    <name type="common">Willowleaf lettuce</name>
    <dbReference type="NCBI Taxonomy" id="75948"/>
    <lineage>
        <taxon>Eukaryota</taxon>
        <taxon>Viridiplantae</taxon>
        <taxon>Streptophyta</taxon>
        <taxon>Embryophyta</taxon>
        <taxon>Tracheophyta</taxon>
        <taxon>Spermatophyta</taxon>
        <taxon>Magnoliopsida</taxon>
        <taxon>eudicotyledons</taxon>
        <taxon>Gunneridae</taxon>
        <taxon>Pentapetalae</taxon>
        <taxon>asterids</taxon>
        <taxon>campanulids</taxon>
        <taxon>Asterales</taxon>
        <taxon>Asteraceae</taxon>
        <taxon>Cichorioideae</taxon>
        <taxon>Cichorieae</taxon>
        <taxon>Lactucinae</taxon>
        <taxon>Lactuca</taxon>
    </lineage>
</organism>